<evidence type="ECO:0000313" key="2">
    <source>
        <dbReference type="EMBL" id="KAJ1954918.1"/>
    </source>
</evidence>
<gene>
    <name evidence="2" type="ORF">IWQ62_005644</name>
</gene>
<dbReference type="OrthoDB" id="10571858at2759"/>
<feature type="region of interest" description="Disordered" evidence="1">
    <location>
        <begin position="95"/>
        <end position="123"/>
    </location>
</feature>
<dbReference type="AlphaFoldDB" id="A0A9W8APJ3"/>
<evidence type="ECO:0000313" key="3">
    <source>
        <dbReference type="Proteomes" id="UP001150925"/>
    </source>
</evidence>
<organism evidence="2 3">
    <name type="scientific">Dispira parvispora</name>
    <dbReference type="NCBI Taxonomy" id="1520584"/>
    <lineage>
        <taxon>Eukaryota</taxon>
        <taxon>Fungi</taxon>
        <taxon>Fungi incertae sedis</taxon>
        <taxon>Zoopagomycota</taxon>
        <taxon>Kickxellomycotina</taxon>
        <taxon>Dimargaritomycetes</taxon>
        <taxon>Dimargaritales</taxon>
        <taxon>Dimargaritaceae</taxon>
        <taxon>Dispira</taxon>
    </lineage>
</organism>
<comment type="caution">
    <text evidence="2">The sequence shown here is derived from an EMBL/GenBank/DDBJ whole genome shotgun (WGS) entry which is preliminary data.</text>
</comment>
<dbReference type="EMBL" id="JANBPY010002455">
    <property type="protein sequence ID" value="KAJ1954918.1"/>
    <property type="molecule type" value="Genomic_DNA"/>
</dbReference>
<proteinExistence type="predicted"/>
<evidence type="ECO:0000256" key="1">
    <source>
        <dbReference type="SAM" id="MobiDB-lite"/>
    </source>
</evidence>
<accession>A0A9W8APJ3</accession>
<keyword evidence="3" id="KW-1185">Reference proteome</keyword>
<sequence>MNLRLLSRPKQAQEEVRIAHVYLDVTAIRAPPGPTPSPPTSFTTNTPLPASLASLLSGGGNPSNAISTLLSTLALNTSTPATRNLTSDCNMSPGFPQSVPEKSHLDEAPANSVDTQPPMDPAHHMGGTNPIGNVTMAQLTRYIDERLAQHQEAITRHIDDAVTRIIHALDRNTR</sequence>
<name>A0A9W8APJ3_9FUNG</name>
<dbReference type="Proteomes" id="UP001150925">
    <property type="component" value="Unassembled WGS sequence"/>
</dbReference>
<protein>
    <submittedName>
        <fullName evidence="2">Uncharacterized protein</fullName>
    </submittedName>
</protein>
<reference evidence="2" key="1">
    <citation type="submission" date="2022-07" db="EMBL/GenBank/DDBJ databases">
        <title>Phylogenomic reconstructions and comparative analyses of Kickxellomycotina fungi.</title>
        <authorList>
            <person name="Reynolds N.K."/>
            <person name="Stajich J.E."/>
            <person name="Barry K."/>
            <person name="Grigoriev I.V."/>
            <person name="Crous P."/>
            <person name="Smith M.E."/>
        </authorList>
    </citation>
    <scope>NUCLEOTIDE SEQUENCE</scope>
    <source>
        <strain evidence="2">RSA 1196</strain>
    </source>
</reference>